<comment type="caution">
    <text evidence="2">The sequence shown here is derived from an EMBL/GenBank/DDBJ whole genome shotgun (WGS) entry which is preliminary data.</text>
</comment>
<evidence type="ECO:0000313" key="2">
    <source>
        <dbReference type="EMBL" id="KAJ8895820.1"/>
    </source>
</evidence>
<dbReference type="PANTHER" id="PTHR37984">
    <property type="entry name" value="PROTEIN CBG26694"/>
    <property type="match status" value="1"/>
</dbReference>
<proteinExistence type="predicted"/>
<gene>
    <name evidence="2" type="ORF">PR048_001158</name>
</gene>
<dbReference type="InterPro" id="IPR012337">
    <property type="entry name" value="RNaseH-like_sf"/>
</dbReference>
<dbReference type="EMBL" id="JARBHB010000001">
    <property type="protein sequence ID" value="KAJ8895820.1"/>
    <property type="molecule type" value="Genomic_DNA"/>
</dbReference>
<evidence type="ECO:0000313" key="3">
    <source>
        <dbReference type="Proteomes" id="UP001159363"/>
    </source>
</evidence>
<sequence length="130" mass="14645">MHILCGQLIVKGVLSLTAAVLITHMRYIQADFGKPLVMVTDNELQFTSDQFNDFLRSNGICHLYTLPWHSSSNGLAEHTVQTVWFVSGARAYIKLDNGAIVENISSDDVLHRLTLELSEHVPKPFVYDKM</sequence>
<organism evidence="2 3">
    <name type="scientific">Dryococelus australis</name>
    <dbReference type="NCBI Taxonomy" id="614101"/>
    <lineage>
        <taxon>Eukaryota</taxon>
        <taxon>Metazoa</taxon>
        <taxon>Ecdysozoa</taxon>
        <taxon>Arthropoda</taxon>
        <taxon>Hexapoda</taxon>
        <taxon>Insecta</taxon>
        <taxon>Pterygota</taxon>
        <taxon>Neoptera</taxon>
        <taxon>Polyneoptera</taxon>
        <taxon>Phasmatodea</taxon>
        <taxon>Verophasmatodea</taxon>
        <taxon>Anareolatae</taxon>
        <taxon>Phasmatidae</taxon>
        <taxon>Eurycanthinae</taxon>
        <taxon>Dryococelus</taxon>
    </lineage>
</organism>
<dbReference type="InterPro" id="IPR050951">
    <property type="entry name" value="Retrovirus_Pol_polyprotein"/>
</dbReference>
<name>A0ABQ9IGL2_9NEOP</name>
<dbReference type="PROSITE" id="PS50994">
    <property type="entry name" value="INTEGRASE"/>
    <property type="match status" value="1"/>
</dbReference>
<keyword evidence="3" id="KW-1185">Reference proteome</keyword>
<protein>
    <recommendedName>
        <fullName evidence="1">Integrase catalytic domain-containing protein</fullName>
    </recommendedName>
</protein>
<accession>A0ABQ9IGL2</accession>
<dbReference type="PANTHER" id="PTHR37984:SF5">
    <property type="entry name" value="PROTEIN NYNRIN-LIKE"/>
    <property type="match status" value="1"/>
</dbReference>
<evidence type="ECO:0000259" key="1">
    <source>
        <dbReference type="PROSITE" id="PS50994"/>
    </source>
</evidence>
<dbReference type="InterPro" id="IPR036397">
    <property type="entry name" value="RNaseH_sf"/>
</dbReference>
<dbReference type="SUPFAM" id="SSF53098">
    <property type="entry name" value="Ribonuclease H-like"/>
    <property type="match status" value="1"/>
</dbReference>
<reference evidence="2 3" key="1">
    <citation type="submission" date="2023-02" db="EMBL/GenBank/DDBJ databases">
        <title>LHISI_Scaffold_Assembly.</title>
        <authorList>
            <person name="Stuart O.P."/>
            <person name="Cleave R."/>
            <person name="Magrath M.J.L."/>
            <person name="Mikheyev A.S."/>
        </authorList>
    </citation>
    <scope>NUCLEOTIDE SEQUENCE [LARGE SCALE GENOMIC DNA]</scope>
    <source>
        <strain evidence="2">Daus_M_001</strain>
        <tissue evidence="2">Leg muscle</tissue>
    </source>
</reference>
<dbReference type="Proteomes" id="UP001159363">
    <property type="component" value="Chromosome 1"/>
</dbReference>
<feature type="domain" description="Integrase catalytic" evidence="1">
    <location>
        <begin position="1"/>
        <end position="83"/>
    </location>
</feature>
<dbReference type="InterPro" id="IPR001584">
    <property type="entry name" value="Integrase_cat-core"/>
</dbReference>
<dbReference type="Gene3D" id="3.30.420.10">
    <property type="entry name" value="Ribonuclease H-like superfamily/Ribonuclease H"/>
    <property type="match status" value="1"/>
</dbReference>